<accession>A0A3M7P3Y9</accession>
<keyword evidence="1" id="KW-0175">Coiled coil</keyword>
<proteinExistence type="predicted"/>
<protein>
    <submittedName>
        <fullName evidence="2">Uncharacterized protein</fullName>
    </submittedName>
</protein>
<name>A0A3M7P3Y9_BRAPC</name>
<dbReference type="AlphaFoldDB" id="A0A3M7P3Y9"/>
<evidence type="ECO:0000313" key="2">
    <source>
        <dbReference type="EMBL" id="RMZ93560.1"/>
    </source>
</evidence>
<reference evidence="2 3" key="1">
    <citation type="journal article" date="2018" name="Sci. Rep.">
        <title>Genomic signatures of local adaptation to the degree of environmental predictability in rotifers.</title>
        <authorList>
            <person name="Franch-Gras L."/>
            <person name="Hahn C."/>
            <person name="Garcia-Roger E.M."/>
            <person name="Carmona M.J."/>
            <person name="Serra M."/>
            <person name="Gomez A."/>
        </authorList>
    </citation>
    <scope>NUCLEOTIDE SEQUENCE [LARGE SCALE GENOMIC DNA]</scope>
    <source>
        <strain evidence="2">HYR1</strain>
    </source>
</reference>
<dbReference type="EMBL" id="REGN01013716">
    <property type="protein sequence ID" value="RMZ93560.1"/>
    <property type="molecule type" value="Genomic_DNA"/>
</dbReference>
<sequence>MENELEESNEEILLLRRENEQLRKKVQEIKDWAEQIDKYLPIPKNYLGAFSNEIRRQGDEQDHEEMLYKSTTDNYKGSKALATVSILNHLRN</sequence>
<keyword evidence="3" id="KW-1185">Reference proteome</keyword>
<evidence type="ECO:0000313" key="3">
    <source>
        <dbReference type="Proteomes" id="UP000276133"/>
    </source>
</evidence>
<dbReference type="Proteomes" id="UP000276133">
    <property type="component" value="Unassembled WGS sequence"/>
</dbReference>
<gene>
    <name evidence="2" type="ORF">BpHYR1_006176</name>
</gene>
<comment type="caution">
    <text evidence="2">The sequence shown here is derived from an EMBL/GenBank/DDBJ whole genome shotgun (WGS) entry which is preliminary data.</text>
</comment>
<organism evidence="2 3">
    <name type="scientific">Brachionus plicatilis</name>
    <name type="common">Marine rotifer</name>
    <name type="synonym">Brachionus muelleri</name>
    <dbReference type="NCBI Taxonomy" id="10195"/>
    <lineage>
        <taxon>Eukaryota</taxon>
        <taxon>Metazoa</taxon>
        <taxon>Spiralia</taxon>
        <taxon>Gnathifera</taxon>
        <taxon>Rotifera</taxon>
        <taxon>Eurotatoria</taxon>
        <taxon>Monogononta</taxon>
        <taxon>Pseudotrocha</taxon>
        <taxon>Ploima</taxon>
        <taxon>Brachionidae</taxon>
        <taxon>Brachionus</taxon>
    </lineage>
</organism>
<evidence type="ECO:0000256" key="1">
    <source>
        <dbReference type="SAM" id="Coils"/>
    </source>
</evidence>
<feature type="coiled-coil region" evidence="1">
    <location>
        <begin position="5"/>
        <end position="35"/>
    </location>
</feature>